<gene>
    <name evidence="7" type="ORF">K452DRAFT_279374</name>
</gene>
<dbReference type="Proteomes" id="UP000799438">
    <property type="component" value="Unassembled WGS sequence"/>
</dbReference>
<evidence type="ECO:0000259" key="6">
    <source>
        <dbReference type="Pfam" id="PF08100"/>
    </source>
</evidence>
<dbReference type="Gene3D" id="1.10.10.10">
    <property type="entry name" value="Winged helix-like DNA-binding domain superfamily/Winged helix DNA-binding domain"/>
    <property type="match status" value="1"/>
</dbReference>
<feature type="domain" description="O-methyltransferase dimerisation" evidence="6">
    <location>
        <begin position="34"/>
        <end position="111"/>
    </location>
</feature>
<evidence type="ECO:0000313" key="7">
    <source>
        <dbReference type="EMBL" id="KAF2136816.1"/>
    </source>
</evidence>
<dbReference type="OrthoDB" id="3340390at2759"/>
<evidence type="ECO:0000256" key="2">
    <source>
        <dbReference type="ARBA" id="ARBA00022679"/>
    </source>
</evidence>
<keyword evidence="3" id="KW-0949">S-adenosyl-L-methionine</keyword>
<organism evidence="7 8">
    <name type="scientific">Aplosporella prunicola CBS 121167</name>
    <dbReference type="NCBI Taxonomy" id="1176127"/>
    <lineage>
        <taxon>Eukaryota</taxon>
        <taxon>Fungi</taxon>
        <taxon>Dikarya</taxon>
        <taxon>Ascomycota</taxon>
        <taxon>Pezizomycotina</taxon>
        <taxon>Dothideomycetes</taxon>
        <taxon>Dothideomycetes incertae sedis</taxon>
        <taxon>Botryosphaeriales</taxon>
        <taxon>Aplosporellaceae</taxon>
        <taxon>Aplosporella</taxon>
    </lineage>
</organism>
<dbReference type="InterPro" id="IPR001077">
    <property type="entry name" value="COMT_C"/>
</dbReference>
<dbReference type="EMBL" id="ML995511">
    <property type="protein sequence ID" value="KAF2136816.1"/>
    <property type="molecule type" value="Genomic_DNA"/>
</dbReference>
<dbReference type="InterPro" id="IPR012967">
    <property type="entry name" value="COMT_dimerisation"/>
</dbReference>
<name>A0A6A6AYX0_9PEZI</name>
<dbReference type="RefSeq" id="XP_033392534.1">
    <property type="nucleotide sequence ID" value="XM_033539415.1"/>
</dbReference>
<dbReference type="AlphaFoldDB" id="A0A6A6AYX0"/>
<sequence>MARQAVTDSQRELLDSVMSLTNRIRGPTDMLFSHFEHMASIGSLRALMDMGVFEAMPQDETPISAKELAAKCKVDMPILVRLFRAVTPWGPFKETGEMQYAHTEMSKAYLNPGLRAVFTLMVDEFMGPMARIHEFLKRDGFENKLSITHNPYEMYHQTGGKSMFDYLALIPDRFSRFNTSMSAQSSGLATIGTFHFEEELSKITNDEDSVAFVDIGGGKGHVINQIKAATPGLKGKFVLQDRQTVLDDIDHPTPGITRMGHDFFKPQPIKGARAYYFRRIFHDWPDNESRIILKHIVEAMTPGVSRLLLAEMVVPNKGADALAAWMDQCMLSFGGTERTERDWRSLLDSVGLELVKVWPAQGTTMSIVEARLKPN</sequence>
<dbReference type="Pfam" id="PF00891">
    <property type="entry name" value="Methyltransf_2"/>
    <property type="match status" value="1"/>
</dbReference>
<dbReference type="GeneID" id="54296911"/>
<dbReference type="SUPFAM" id="SSF53335">
    <property type="entry name" value="S-adenosyl-L-methionine-dependent methyltransferases"/>
    <property type="match status" value="1"/>
</dbReference>
<proteinExistence type="predicted"/>
<dbReference type="SUPFAM" id="SSF46785">
    <property type="entry name" value="Winged helix' DNA-binding domain"/>
    <property type="match status" value="1"/>
</dbReference>
<evidence type="ECO:0000256" key="1">
    <source>
        <dbReference type="ARBA" id="ARBA00022603"/>
    </source>
</evidence>
<reference evidence="7" key="1">
    <citation type="journal article" date="2020" name="Stud. Mycol.">
        <title>101 Dothideomycetes genomes: a test case for predicting lifestyles and emergence of pathogens.</title>
        <authorList>
            <person name="Haridas S."/>
            <person name="Albert R."/>
            <person name="Binder M."/>
            <person name="Bloem J."/>
            <person name="Labutti K."/>
            <person name="Salamov A."/>
            <person name="Andreopoulos B."/>
            <person name="Baker S."/>
            <person name="Barry K."/>
            <person name="Bills G."/>
            <person name="Bluhm B."/>
            <person name="Cannon C."/>
            <person name="Castanera R."/>
            <person name="Culley D."/>
            <person name="Daum C."/>
            <person name="Ezra D."/>
            <person name="Gonzalez J."/>
            <person name="Henrissat B."/>
            <person name="Kuo A."/>
            <person name="Liang C."/>
            <person name="Lipzen A."/>
            <person name="Lutzoni F."/>
            <person name="Magnuson J."/>
            <person name="Mondo S."/>
            <person name="Nolan M."/>
            <person name="Ohm R."/>
            <person name="Pangilinan J."/>
            <person name="Park H.-J."/>
            <person name="Ramirez L."/>
            <person name="Alfaro M."/>
            <person name="Sun H."/>
            <person name="Tritt A."/>
            <person name="Yoshinaga Y."/>
            <person name="Zwiers L.-H."/>
            <person name="Turgeon B."/>
            <person name="Goodwin S."/>
            <person name="Spatafora J."/>
            <person name="Crous P."/>
            <person name="Grigoriev I."/>
        </authorList>
    </citation>
    <scope>NUCLEOTIDE SEQUENCE</scope>
    <source>
        <strain evidence="7">CBS 121167</strain>
    </source>
</reference>
<keyword evidence="2" id="KW-0808">Transferase</keyword>
<evidence type="ECO:0000313" key="8">
    <source>
        <dbReference type="Proteomes" id="UP000799438"/>
    </source>
</evidence>
<evidence type="ECO:0000259" key="5">
    <source>
        <dbReference type="Pfam" id="PF00891"/>
    </source>
</evidence>
<dbReference type="Gene3D" id="3.40.50.150">
    <property type="entry name" value="Vaccinia Virus protein VP39"/>
    <property type="match status" value="1"/>
</dbReference>
<dbReference type="InterPro" id="IPR029063">
    <property type="entry name" value="SAM-dependent_MTases_sf"/>
</dbReference>
<dbReference type="InterPro" id="IPR036390">
    <property type="entry name" value="WH_DNA-bd_sf"/>
</dbReference>
<dbReference type="PANTHER" id="PTHR43712:SF1">
    <property type="entry name" value="HYPOTHETICAL O-METHYLTRANSFERASE (EUROFUNG)-RELATED"/>
    <property type="match status" value="1"/>
</dbReference>
<accession>A0A6A6AYX0</accession>
<dbReference type="GO" id="GO:0032259">
    <property type="term" value="P:methylation"/>
    <property type="evidence" value="ECO:0007669"/>
    <property type="project" value="UniProtKB-KW"/>
</dbReference>
<dbReference type="PROSITE" id="PS51683">
    <property type="entry name" value="SAM_OMT_II"/>
    <property type="match status" value="1"/>
</dbReference>
<keyword evidence="1" id="KW-0489">Methyltransferase</keyword>
<dbReference type="InterPro" id="IPR036388">
    <property type="entry name" value="WH-like_DNA-bd_sf"/>
</dbReference>
<feature type="active site" description="Proton acceptor" evidence="4">
    <location>
        <position position="282"/>
    </location>
</feature>
<dbReference type="PANTHER" id="PTHR43712">
    <property type="entry name" value="PUTATIVE (AFU_ORTHOLOGUE AFUA_4G14580)-RELATED"/>
    <property type="match status" value="1"/>
</dbReference>
<dbReference type="Pfam" id="PF08100">
    <property type="entry name" value="Dimerisation"/>
    <property type="match status" value="1"/>
</dbReference>
<dbReference type="InterPro" id="IPR016461">
    <property type="entry name" value="COMT-like"/>
</dbReference>
<dbReference type="PIRSF" id="PIRSF005739">
    <property type="entry name" value="O-mtase"/>
    <property type="match status" value="1"/>
</dbReference>
<dbReference type="GO" id="GO:0046983">
    <property type="term" value="F:protein dimerization activity"/>
    <property type="evidence" value="ECO:0007669"/>
    <property type="project" value="InterPro"/>
</dbReference>
<protein>
    <submittedName>
        <fullName evidence="7">Uncharacterized protein</fullName>
    </submittedName>
</protein>
<dbReference type="GO" id="GO:0008171">
    <property type="term" value="F:O-methyltransferase activity"/>
    <property type="evidence" value="ECO:0007669"/>
    <property type="project" value="InterPro"/>
</dbReference>
<keyword evidence="8" id="KW-1185">Reference proteome</keyword>
<evidence type="ECO:0000256" key="4">
    <source>
        <dbReference type="PIRSR" id="PIRSR005739-1"/>
    </source>
</evidence>
<feature type="domain" description="O-methyltransferase C-terminal" evidence="5">
    <location>
        <begin position="153"/>
        <end position="351"/>
    </location>
</feature>
<evidence type="ECO:0000256" key="3">
    <source>
        <dbReference type="ARBA" id="ARBA00022691"/>
    </source>
</evidence>